<dbReference type="EMBL" id="BOMY01000042">
    <property type="protein sequence ID" value="GIF23996.1"/>
    <property type="molecule type" value="Genomic_DNA"/>
</dbReference>
<sequence>MSAQTTGHRSGSASSVNQKNIPPVGDVPPEQQTAFFRVERVRIRTVALRPPGTKVVQPGLVVAEVVILVSPALARPMDADNALELTRREPVHDPLEVPREGQAIQRLLDPRPVPT</sequence>
<evidence type="ECO:0000313" key="2">
    <source>
        <dbReference type="EMBL" id="GIF23996.1"/>
    </source>
</evidence>
<keyword evidence="3" id="KW-1185">Reference proteome</keyword>
<dbReference type="AlphaFoldDB" id="A0A919NU18"/>
<comment type="caution">
    <text evidence="2">The sequence shown here is derived from an EMBL/GenBank/DDBJ whole genome shotgun (WGS) entry which is preliminary data.</text>
</comment>
<name>A0A919NU18_9ACTN</name>
<feature type="compositionally biased region" description="Polar residues" evidence="1">
    <location>
        <begin position="1"/>
        <end position="20"/>
    </location>
</feature>
<dbReference type="Proteomes" id="UP000623608">
    <property type="component" value="Unassembled WGS sequence"/>
</dbReference>
<organism evidence="2 3">
    <name type="scientific">Paractinoplanes tereljensis</name>
    <dbReference type="NCBI Taxonomy" id="571912"/>
    <lineage>
        <taxon>Bacteria</taxon>
        <taxon>Bacillati</taxon>
        <taxon>Actinomycetota</taxon>
        <taxon>Actinomycetes</taxon>
        <taxon>Micromonosporales</taxon>
        <taxon>Micromonosporaceae</taxon>
        <taxon>Paractinoplanes</taxon>
    </lineage>
</organism>
<evidence type="ECO:0000256" key="1">
    <source>
        <dbReference type="SAM" id="MobiDB-lite"/>
    </source>
</evidence>
<reference evidence="2" key="1">
    <citation type="submission" date="2021-01" db="EMBL/GenBank/DDBJ databases">
        <title>Whole genome shotgun sequence of Actinoplanes tereljensis NBRC 105297.</title>
        <authorList>
            <person name="Komaki H."/>
            <person name="Tamura T."/>
        </authorList>
    </citation>
    <scope>NUCLEOTIDE SEQUENCE</scope>
    <source>
        <strain evidence="2">NBRC 105297</strain>
    </source>
</reference>
<accession>A0A919NU18</accession>
<evidence type="ECO:0000313" key="3">
    <source>
        <dbReference type="Proteomes" id="UP000623608"/>
    </source>
</evidence>
<feature type="region of interest" description="Disordered" evidence="1">
    <location>
        <begin position="1"/>
        <end position="29"/>
    </location>
</feature>
<gene>
    <name evidence="2" type="ORF">Ate02nite_67260</name>
</gene>
<protein>
    <submittedName>
        <fullName evidence="2">Uncharacterized protein</fullName>
    </submittedName>
</protein>
<proteinExistence type="predicted"/>